<dbReference type="InterPro" id="IPR046531">
    <property type="entry name" value="DUF6596"/>
</dbReference>
<feature type="domain" description="RNA polymerase sigma factor 70 region 4 type 2" evidence="6">
    <location>
        <begin position="111"/>
        <end position="161"/>
    </location>
</feature>
<dbReference type="PANTHER" id="PTHR47756">
    <property type="entry name" value="BLL6612 PROTEIN-RELATED"/>
    <property type="match status" value="1"/>
</dbReference>
<evidence type="ECO:0000259" key="6">
    <source>
        <dbReference type="Pfam" id="PF08281"/>
    </source>
</evidence>
<feature type="domain" description="RNA polymerase sigma-70 region 2" evidence="5">
    <location>
        <begin position="26"/>
        <end position="84"/>
    </location>
</feature>
<evidence type="ECO:0000259" key="7">
    <source>
        <dbReference type="Pfam" id="PF20239"/>
    </source>
</evidence>
<accession>A0A8J4E085</accession>
<dbReference type="InterPro" id="IPR013325">
    <property type="entry name" value="RNA_pol_sigma_r2"/>
</dbReference>
<dbReference type="GO" id="GO:0003677">
    <property type="term" value="F:DNA binding"/>
    <property type="evidence" value="ECO:0007669"/>
    <property type="project" value="InterPro"/>
</dbReference>
<proteinExistence type="inferred from homology"/>
<gene>
    <name evidence="8" type="primary">rpoE_17</name>
    <name evidence="8" type="ORF">Vau01_040470</name>
</gene>
<dbReference type="Proteomes" id="UP000612585">
    <property type="component" value="Unassembled WGS sequence"/>
</dbReference>
<evidence type="ECO:0000256" key="3">
    <source>
        <dbReference type="ARBA" id="ARBA00023082"/>
    </source>
</evidence>
<dbReference type="RefSeq" id="WP_203995006.1">
    <property type="nucleotide sequence ID" value="NZ_BOPG01000024.1"/>
</dbReference>
<evidence type="ECO:0000259" key="5">
    <source>
        <dbReference type="Pfam" id="PF04542"/>
    </source>
</evidence>
<dbReference type="SUPFAM" id="SSF48452">
    <property type="entry name" value="TPR-like"/>
    <property type="match status" value="1"/>
</dbReference>
<dbReference type="SUPFAM" id="SSF88946">
    <property type="entry name" value="Sigma2 domain of RNA polymerase sigma factors"/>
    <property type="match status" value="1"/>
</dbReference>
<dbReference type="InterPro" id="IPR036388">
    <property type="entry name" value="WH-like_DNA-bd_sf"/>
</dbReference>
<dbReference type="SUPFAM" id="SSF88659">
    <property type="entry name" value="Sigma3 and sigma4 domains of RNA polymerase sigma factors"/>
    <property type="match status" value="1"/>
</dbReference>
<name>A0A8J4E085_9ACTN</name>
<sequence length="408" mass="44908">MTSTDRASEHVADLVDRLWRAEAAGMLGVLSRRLGDFDLAEEALAEAVTAALKIWPDEGVPASPTGWLVTTAWRKAVDRLRREAVGRDKLARVGAEPPPPPGVDDRLAMIFACCHPDLSEATRVALTLYAACGLTTAEIAAAFLVPVPTMAQRLARAKKQLRQQGIRVELPEDASTRLPAVLAVIYLVFNEGYLSSGRSAQRRELAREGLDLARQLARMLPREPEVAGLTALLELHEARAATRFDSWGRIVLLEHQDRRQWDEALMERAALRLRAAVRQGRPGPYQVQAGIAALHAFAVSYEATHWAEVRSLYDRLRALDPSPVVLLGRAVATRFAIGPAEALAEVDDLRDRLDGYHLWHAARADLLAALDRRAEALAAAERALDLTTNPAERELMSRRIGDLRRPAA</sequence>
<reference evidence="8" key="1">
    <citation type="submission" date="2021-01" db="EMBL/GenBank/DDBJ databases">
        <title>Whole genome shotgun sequence of Virgisporangium aurantiacum NBRC 16421.</title>
        <authorList>
            <person name="Komaki H."/>
            <person name="Tamura T."/>
        </authorList>
    </citation>
    <scope>NUCLEOTIDE SEQUENCE</scope>
    <source>
        <strain evidence="8">NBRC 16421</strain>
    </source>
</reference>
<organism evidence="8 9">
    <name type="scientific">Virgisporangium aurantiacum</name>
    <dbReference type="NCBI Taxonomy" id="175570"/>
    <lineage>
        <taxon>Bacteria</taxon>
        <taxon>Bacillati</taxon>
        <taxon>Actinomycetota</taxon>
        <taxon>Actinomycetes</taxon>
        <taxon>Micromonosporales</taxon>
        <taxon>Micromonosporaceae</taxon>
        <taxon>Virgisporangium</taxon>
    </lineage>
</organism>
<dbReference type="Pfam" id="PF04542">
    <property type="entry name" value="Sigma70_r2"/>
    <property type="match status" value="1"/>
</dbReference>
<feature type="domain" description="DUF6596" evidence="7">
    <location>
        <begin position="177"/>
        <end position="276"/>
    </location>
</feature>
<evidence type="ECO:0000313" key="8">
    <source>
        <dbReference type="EMBL" id="GIJ56531.1"/>
    </source>
</evidence>
<dbReference type="InterPro" id="IPR011990">
    <property type="entry name" value="TPR-like_helical_dom_sf"/>
</dbReference>
<dbReference type="Pfam" id="PF20239">
    <property type="entry name" value="DUF6596"/>
    <property type="match status" value="1"/>
</dbReference>
<keyword evidence="4" id="KW-0804">Transcription</keyword>
<evidence type="ECO:0000256" key="1">
    <source>
        <dbReference type="ARBA" id="ARBA00010641"/>
    </source>
</evidence>
<comment type="similarity">
    <text evidence="1">Belongs to the sigma-70 factor family. ECF subfamily.</text>
</comment>
<evidence type="ECO:0000313" key="9">
    <source>
        <dbReference type="Proteomes" id="UP000612585"/>
    </source>
</evidence>
<evidence type="ECO:0000256" key="2">
    <source>
        <dbReference type="ARBA" id="ARBA00023015"/>
    </source>
</evidence>
<dbReference type="Gene3D" id="1.10.10.10">
    <property type="entry name" value="Winged helix-like DNA-binding domain superfamily/Winged helix DNA-binding domain"/>
    <property type="match status" value="1"/>
</dbReference>
<evidence type="ECO:0000256" key="4">
    <source>
        <dbReference type="ARBA" id="ARBA00023163"/>
    </source>
</evidence>
<dbReference type="Pfam" id="PF08281">
    <property type="entry name" value="Sigma70_r4_2"/>
    <property type="match status" value="1"/>
</dbReference>
<dbReference type="InterPro" id="IPR013249">
    <property type="entry name" value="RNA_pol_sigma70_r4_t2"/>
</dbReference>
<dbReference type="InterPro" id="IPR007627">
    <property type="entry name" value="RNA_pol_sigma70_r2"/>
</dbReference>
<dbReference type="EMBL" id="BOPG01000024">
    <property type="protein sequence ID" value="GIJ56531.1"/>
    <property type="molecule type" value="Genomic_DNA"/>
</dbReference>
<keyword evidence="9" id="KW-1185">Reference proteome</keyword>
<dbReference type="GO" id="GO:0006352">
    <property type="term" value="P:DNA-templated transcription initiation"/>
    <property type="evidence" value="ECO:0007669"/>
    <property type="project" value="InterPro"/>
</dbReference>
<protein>
    <submittedName>
        <fullName evidence="8">RNA polymerase subunit sigma-24</fullName>
    </submittedName>
</protein>
<dbReference type="GO" id="GO:0016987">
    <property type="term" value="F:sigma factor activity"/>
    <property type="evidence" value="ECO:0007669"/>
    <property type="project" value="UniProtKB-KW"/>
</dbReference>
<dbReference type="AlphaFoldDB" id="A0A8J4E085"/>
<dbReference type="Gene3D" id="1.10.1740.10">
    <property type="match status" value="1"/>
</dbReference>
<keyword evidence="2" id="KW-0805">Transcription regulation</keyword>
<keyword evidence="3" id="KW-0731">Sigma factor</keyword>
<comment type="caution">
    <text evidence="8">The sequence shown here is derived from an EMBL/GenBank/DDBJ whole genome shotgun (WGS) entry which is preliminary data.</text>
</comment>
<dbReference type="PANTHER" id="PTHR47756:SF2">
    <property type="entry name" value="BLL6612 PROTEIN"/>
    <property type="match status" value="1"/>
</dbReference>
<dbReference type="InterPro" id="IPR013324">
    <property type="entry name" value="RNA_pol_sigma_r3/r4-like"/>
</dbReference>